<gene>
    <name evidence="2" type="ORF">ACFPIE_04040</name>
</gene>
<evidence type="ECO:0000313" key="2">
    <source>
        <dbReference type="EMBL" id="MFC5343070.1"/>
    </source>
</evidence>
<dbReference type="RefSeq" id="WP_374037244.1">
    <property type="nucleotide sequence ID" value="NZ_CP169082.1"/>
</dbReference>
<keyword evidence="2" id="KW-0808">Transferase</keyword>
<evidence type="ECO:0000313" key="3">
    <source>
        <dbReference type="Proteomes" id="UP001596152"/>
    </source>
</evidence>
<proteinExistence type="predicted"/>
<evidence type="ECO:0000259" key="1">
    <source>
        <dbReference type="Pfam" id="PF05050"/>
    </source>
</evidence>
<dbReference type="GO" id="GO:0008168">
    <property type="term" value="F:methyltransferase activity"/>
    <property type="evidence" value="ECO:0007669"/>
    <property type="project" value="UniProtKB-KW"/>
</dbReference>
<dbReference type="InterPro" id="IPR052514">
    <property type="entry name" value="SAM-dependent_MTase"/>
</dbReference>
<dbReference type="Gene3D" id="3.40.50.150">
    <property type="entry name" value="Vaccinia Virus protein VP39"/>
    <property type="match status" value="1"/>
</dbReference>
<keyword evidence="3" id="KW-1185">Reference proteome</keyword>
<comment type="caution">
    <text evidence="2">The sequence shown here is derived from an EMBL/GenBank/DDBJ whole genome shotgun (WGS) entry which is preliminary data.</text>
</comment>
<organism evidence="2 3">
    <name type="scientific">Brevundimonas staleyi</name>
    <dbReference type="NCBI Taxonomy" id="74326"/>
    <lineage>
        <taxon>Bacteria</taxon>
        <taxon>Pseudomonadati</taxon>
        <taxon>Pseudomonadota</taxon>
        <taxon>Alphaproteobacteria</taxon>
        <taxon>Caulobacterales</taxon>
        <taxon>Caulobacteraceae</taxon>
        <taxon>Brevundimonas</taxon>
    </lineage>
</organism>
<dbReference type="Pfam" id="PF05050">
    <property type="entry name" value="Methyltransf_21"/>
    <property type="match status" value="1"/>
</dbReference>
<protein>
    <submittedName>
        <fullName evidence="2">FkbM family methyltransferase</fullName>
    </submittedName>
</protein>
<dbReference type="NCBIfam" id="TIGR01444">
    <property type="entry name" value="fkbM_fam"/>
    <property type="match status" value="1"/>
</dbReference>
<sequence>MSSNAGEIVDQAYRWILGREADPDGRAFYVGAVERGQLDAARLRRLFLDCDEFQSGPSLTVVESDGVHVVVDPNEPDFGATIAHHGTWEPTIGQLIEDSLPVGGVFIDVGGNVGVMSFRAARKVGPGGRVFAFEPNPLNVDRFLRGVIANALTNVTLFPVAASDRTGPVFTLKNSNGKVVAATDVLQAENASQAMVPDDLLVHLDRIDLVKLDIEGFEVQALRGLTATLARHRPKVLCEFNPVCLRPHGGVEPEVLADLIFSMTGRVTVIHGDEFLGEVDSAAALMDLWRHRDAAIAATGHLPAGWTHFDLFFQVDR</sequence>
<accession>A0ABW0FMT4</accession>
<dbReference type="SUPFAM" id="SSF53335">
    <property type="entry name" value="S-adenosyl-L-methionine-dependent methyltransferases"/>
    <property type="match status" value="1"/>
</dbReference>
<dbReference type="PANTHER" id="PTHR34203:SF15">
    <property type="entry name" value="SLL1173 PROTEIN"/>
    <property type="match status" value="1"/>
</dbReference>
<dbReference type="InterPro" id="IPR006342">
    <property type="entry name" value="FkbM_mtfrase"/>
</dbReference>
<dbReference type="GO" id="GO:0032259">
    <property type="term" value="P:methylation"/>
    <property type="evidence" value="ECO:0007669"/>
    <property type="project" value="UniProtKB-KW"/>
</dbReference>
<feature type="domain" description="Methyltransferase FkbM" evidence="1">
    <location>
        <begin position="108"/>
        <end position="241"/>
    </location>
</feature>
<dbReference type="InterPro" id="IPR029063">
    <property type="entry name" value="SAM-dependent_MTases_sf"/>
</dbReference>
<keyword evidence="2" id="KW-0489">Methyltransferase</keyword>
<name>A0ABW0FMT4_9CAUL</name>
<dbReference type="EMBL" id="JBHSLF010000008">
    <property type="protein sequence ID" value="MFC5343070.1"/>
    <property type="molecule type" value="Genomic_DNA"/>
</dbReference>
<reference evidence="3" key="1">
    <citation type="journal article" date="2019" name="Int. J. Syst. Evol. Microbiol.">
        <title>The Global Catalogue of Microorganisms (GCM) 10K type strain sequencing project: providing services to taxonomists for standard genome sequencing and annotation.</title>
        <authorList>
            <consortium name="The Broad Institute Genomics Platform"/>
            <consortium name="The Broad Institute Genome Sequencing Center for Infectious Disease"/>
            <person name="Wu L."/>
            <person name="Ma J."/>
        </authorList>
    </citation>
    <scope>NUCLEOTIDE SEQUENCE [LARGE SCALE GENOMIC DNA]</scope>
    <source>
        <strain evidence="3">JCM 12125</strain>
    </source>
</reference>
<dbReference type="PANTHER" id="PTHR34203">
    <property type="entry name" value="METHYLTRANSFERASE, FKBM FAMILY PROTEIN"/>
    <property type="match status" value="1"/>
</dbReference>
<dbReference type="Proteomes" id="UP001596152">
    <property type="component" value="Unassembled WGS sequence"/>
</dbReference>